<protein>
    <submittedName>
        <fullName evidence="1">Uncharacterized protein</fullName>
    </submittedName>
</protein>
<dbReference type="AlphaFoldDB" id="A0A4Q9MTL5"/>
<accession>A0A4Q9MTL5</accession>
<reference evidence="1" key="1">
    <citation type="submission" date="2019-01" db="EMBL/GenBank/DDBJ databases">
        <title>Draft genome sequences of three monokaryotic isolates of the white-rot basidiomycete fungus Dichomitus squalens.</title>
        <authorList>
            <consortium name="DOE Joint Genome Institute"/>
            <person name="Lopez S.C."/>
            <person name="Andreopoulos B."/>
            <person name="Pangilinan J."/>
            <person name="Lipzen A."/>
            <person name="Riley R."/>
            <person name="Ahrendt S."/>
            <person name="Ng V."/>
            <person name="Barry K."/>
            <person name="Daum C."/>
            <person name="Grigoriev I.V."/>
            <person name="Hilden K.S."/>
            <person name="Makela M.R."/>
            <person name="de Vries R.P."/>
        </authorList>
    </citation>
    <scope>NUCLEOTIDE SEQUENCE [LARGE SCALE GENOMIC DNA]</scope>
    <source>
        <strain evidence="1">OM18370.1</strain>
    </source>
</reference>
<gene>
    <name evidence="1" type="ORF">BD311DRAFT_657168</name>
</gene>
<dbReference type="Proteomes" id="UP000292957">
    <property type="component" value="Unassembled WGS sequence"/>
</dbReference>
<organism evidence="1">
    <name type="scientific">Dichomitus squalens</name>
    <dbReference type="NCBI Taxonomy" id="114155"/>
    <lineage>
        <taxon>Eukaryota</taxon>
        <taxon>Fungi</taxon>
        <taxon>Dikarya</taxon>
        <taxon>Basidiomycota</taxon>
        <taxon>Agaricomycotina</taxon>
        <taxon>Agaricomycetes</taxon>
        <taxon>Polyporales</taxon>
        <taxon>Polyporaceae</taxon>
        <taxon>Dichomitus</taxon>
    </lineage>
</organism>
<sequence length="226" mass="25282">MLFELNFLELVPAELVLKRPFDRAVIRLSTRFRDSWQLDCFANDVCNFRISLASKQQLGHIGIGDFLRISQLTHLEVVDRSDVGIHTVTDWVAVLSALPLLTHLEVKGADGPNNVIPALAQRPVAQSGTYTMCPALRSMTLGWELLSCSDAVDGGNAPARNLPEACDLATYRDRDVEDHIRRRCSLMQAHFEQRGVRVACRLERLDSMSTSSWERGIWTKGCTGES</sequence>
<proteinExistence type="predicted"/>
<evidence type="ECO:0000313" key="1">
    <source>
        <dbReference type="EMBL" id="TBU31250.1"/>
    </source>
</evidence>
<name>A0A4Q9MTL5_9APHY</name>
<dbReference type="EMBL" id="ML143400">
    <property type="protein sequence ID" value="TBU31250.1"/>
    <property type="molecule type" value="Genomic_DNA"/>
</dbReference>